<sequence length="614" mass="72689">MQSLKFPTQAQPQSNFDYKNYPKTERQLFQGQNVTTLSNIKSIYEDQSQQQHHNDSLKFQGKTQRQPMMDFTTEELWKMKITSGFNMHKKFRQRGKQIIQEYIKEREEEIIKLREKQVKSVIEDKDNEKSVLDYPVQDLEIPKDLQSTSVYLEKIRNQVSSKLEQDSYNKQRNIPNSHTRQGSMALPNILDRDNQVNSVYNLQPRKKTKHSRNNSNIENNGYQQASLASNKNKLSMNESKYTFRDQSQTDNYQSSTMKLNKDTQIISDLKMFDESYVSPKVTDTIYQKFVRKDQKNRKHRNDGYKVDESLDEKNSLNGGSPRLRQSIELGQNVNVNTISKKEELRRIKALQQSNQYPDFSIYQEAEVQAIRDREEKEYIRELQVKIYENIQKDSQNPNSFENMIAEDLSLGLKVGGIAKLVGGPFDKQKLNVSKIDMGQAFSSDNMKKENFADNGEEDELAREHYARIMRQNDYFIKFAQKHQQKLEGTIEKIYAKDPERQDKYVPPVEFKTSLLKFIRDHNHYRQVNPDLFEYKNSMNKDFVKDQLNFLKPIKVHQNKDYEQIIENQEDIRRLKVANYGRWYIKPDEYNKKIVKLNKRIEVYNQGKSISQTRQ</sequence>
<feature type="region of interest" description="Disordered" evidence="1">
    <location>
        <begin position="293"/>
        <end position="323"/>
    </location>
</feature>
<gene>
    <name evidence="2" type="primary">Contig17615.g18735</name>
    <name evidence="2" type="ORF">STYLEM_10532</name>
</gene>
<dbReference type="Proteomes" id="UP000039865">
    <property type="component" value="Unassembled WGS sequence"/>
</dbReference>
<feature type="compositionally biased region" description="Basic and acidic residues" evidence="1">
    <location>
        <begin position="301"/>
        <end position="314"/>
    </location>
</feature>
<name>A0A078AKZ9_STYLE</name>
<dbReference type="EMBL" id="CCKQ01010021">
    <property type="protein sequence ID" value="CDW81513.1"/>
    <property type="molecule type" value="Genomic_DNA"/>
</dbReference>
<evidence type="ECO:0000256" key="1">
    <source>
        <dbReference type="SAM" id="MobiDB-lite"/>
    </source>
</evidence>
<organism evidence="2 3">
    <name type="scientific">Stylonychia lemnae</name>
    <name type="common">Ciliate</name>
    <dbReference type="NCBI Taxonomy" id="5949"/>
    <lineage>
        <taxon>Eukaryota</taxon>
        <taxon>Sar</taxon>
        <taxon>Alveolata</taxon>
        <taxon>Ciliophora</taxon>
        <taxon>Intramacronucleata</taxon>
        <taxon>Spirotrichea</taxon>
        <taxon>Stichotrichia</taxon>
        <taxon>Sporadotrichida</taxon>
        <taxon>Oxytrichidae</taxon>
        <taxon>Stylonychinae</taxon>
        <taxon>Stylonychia</taxon>
    </lineage>
</organism>
<dbReference type="InParanoid" id="A0A078AKZ9"/>
<evidence type="ECO:0000313" key="3">
    <source>
        <dbReference type="Proteomes" id="UP000039865"/>
    </source>
</evidence>
<dbReference type="AlphaFoldDB" id="A0A078AKZ9"/>
<proteinExistence type="predicted"/>
<feature type="region of interest" description="Disordered" evidence="1">
    <location>
        <begin position="204"/>
        <end position="228"/>
    </location>
</feature>
<feature type="compositionally biased region" description="Polar residues" evidence="1">
    <location>
        <begin position="170"/>
        <end position="182"/>
    </location>
</feature>
<accession>A0A078AKZ9</accession>
<reference evidence="2 3" key="1">
    <citation type="submission" date="2014-06" db="EMBL/GenBank/DDBJ databases">
        <authorList>
            <person name="Swart Estienne"/>
        </authorList>
    </citation>
    <scope>NUCLEOTIDE SEQUENCE [LARGE SCALE GENOMIC DNA]</scope>
    <source>
        <strain evidence="2 3">130c</strain>
    </source>
</reference>
<feature type="region of interest" description="Disordered" evidence="1">
    <location>
        <begin position="163"/>
        <end position="183"/>
    </location>
</feature>
<keyword evidence="3" id="KW-1185">Reference proteome</keyword>
<protein>
    <submittedName>
        <fullName evidence="2">Uncharacterized protein</fullName>
    </submittedName>
</protein>
<evidence type="ECO:0000313" key="2">
    <source>
        <dbReference type="EMBL" id="CDW81513.1"/>
    </source>
</evidence>
<feature type="compositionally biased region" description="Polar residues" evidence="1">
    <location>
        <begin position="213"/>
        <end position="228"/>
    </location>
</feature>